<feature type="transmembrane region" description="Helical" evidence="1">
    <location>
        <begin position="114"/>
        <end position="134"/>
    </location>
</feature>
<feature type="transmembrane region" description="Helical" evidence="1">
    <location>
        <begin position="66"/>
        <end position="86"/>
    </location>
</feature>
<gene>
    <name evidence="2" type="ordered locus">CHU_0393</name>
</gene>
<keyword evidence="3" id="KW-1185">Reference proteome</keyword>
<dbReference type="EMBL" id="CP000383">
    <property type="protein sequence ID" value="ABG57683.1"/>
    <property type="molecule type" value="Genomic_DNA"/>
</dbReference>
<keyword evidence="1" id="KW-0812">Transmembrane</keyword>
<feature type="transmembrane region" description="Helical" evidence="1">
    <location>
        <begin position="39"/>
        <end position="59"/>
    </location>
</feature>
<dbReference type="RefSeq" id="WP_011583799.1">
    <property type="nucleotide sequence ID" value="NC_008255.1"/>
</dbReference>
<organism evidence="2 3">
    <name type="scientific">Cytophaga hutchinsonii (strain ATCC 33406 / DSM 1761 / CIP 103989 / NBRC 15051 / NCIMB 9469 / D465)</name>
    <dbReference type="NCBI Taxonomy" id="269798"/>
    <lineage>
        <taxon>Bacteria</taxon>
        <taxon>Pseudomonadati</taxon>
        <taxon>Bacteroidota</taxon>
        <taxon>Cytophagia</taxon>
        <taxon>Cytophagales</taxon>
        <taxon>Cytophagaceae</taxon>
        <taxon>Cytophaga</taxon>
    </lineage>
</organism>
<keyword evidence="2" id="KW-0808">Transferase</keyword>
<protein>
    <submittedName>
        <fullName evidence="2">Signal transduction histidine kinase</fullName>
        <ecNumber evidence="2">2.7.13.3</ecNumber>
    </submittedName>
</protein>
<sequence>MDDFYRQETIRREKRIKQYSIVALFTIIIAVIPDLTLGIYQVAFFILGITPILLFSFFVRKRNLNLAGTLLLFYITCIIFISNTFYGIEANTAFFYIAEYIILLLVIDPRNKFFLILNHVHIGLSILLSQIFTLNEFKILNVEEKSLLLISNVNIILAILSSLYLFYTYVEENIAKENYLIVMHKRINTKNKVIENAQLNLETFIYRSSHNLQGPIRSIMGLYNISQLEKDPEKLKALIQLTNESAKLLDEELAITAQVFKINQHILNLTHVNLHQFIVDYYNNPDIETTITDISKFNALVDNEMLTEGMHNLHTIFLKLRKNATVFPSFKLEINGNIFLFSYTFESKFIDDKYLNVFFSPFHKDIAYLYDLKSEPYLCRRIMDKLHGDIAIHKISDSIISFTIASKLL</sequence>
<reference evidence="2 3" key="1">
    <citation type="journal article" date="2007" name="Appl. Environ. Microbiol.">
        <title>Genome sequence of the cellulolytic gliding bacterium Cytophaga hutchinsonii.</title>
        <authorList>
            <person name="Xie G."/>
            <person name="Bruce D.C."/>
            <person name="Challacombe J.F."/>
            <person name="Chertkov O."/>
            <person name="Detter J.C."/>
            <person name="Gilna P."/>
            <person name="Han C.S."/>
            <person name="Lucas S."/>
            <person name="Misra M."/>
            <person name="Myers G.L."/>
            <person name="Richardson P."/>
            <person name="Tapia R."/>
            <person name="Thayer N."/>
            <person name="Thompson L.S."/>
            <person name="Brettin T.S."/>
            <person name="Henrissat B."/>
            <person name="Wilson D.B."/>
            <person name="McBride M.J."/>
        </authorList>
    </citation>
    <scope>NUCLEOTIDE SEQUENCE [LARGE SCALE GENOMIC DNA]</scope>
    <source>
        <strain evidence="3">ATCC 33406 / DSM 1761 / CIP 103989 / NBRC 15051 / NCIMB 9469 / D465</strain>
    </source>
</reference>
<dbReference type="Proteomes" id="UP000001822">
    <property type="component" value="Chromosome"/>
</dbReference>
<evidence type="ECO:0000313" key="2">
    <source>
        <dbReference type="EMBL" id="ABG57683.1"/>
    </source>
</evidence>
<name>A0A6N4SN24_CYTH3</name>
<dbReference type="GO" id="GO:0004673">
    <property type="term" value="F:protein histidine kinase activity"/>
    <property type="evidence" value="ECO:0007669"/>
    <property type="project" value="UniProtKB-EC"/>
</dbReference>
<feature type="transmembrane region" description="Helical" evidence="1">
    <location>
        <begin position="146"/>
        <end position="167"/>
    </location>
</feature>
<feature type="transmembrane region" description="Helical" evidence="1">
    <location>
        <begin position="92"/>
        <end position="107"/>
    </location>
</feature>
<dbReference type="AlphaFoldDB" id="A0A6N4SN24"/>
<proteinExistence type="predicted"/>
<keyword evidence="1" id="KW-0472">Membrane</keyword>
<dbReference type="EC" id="2.7.13.3" evidence="2"/>
<dbReference type="KEGG" id="chu:CHU_0393"/>
<keyword evidence="1" id="KW-1133">Transmembrane helix</keyword>
<evidence type="ECO:0000256" key="1">
    <source>
        <dbReference type="SAM" id="Phobius"/>
    </source>
</evidence>
<accession>A0A6N4SN24</accession>
<feature type="transmembrane region" description="Helical" evidence="1">
    <location>
        <begin position="16"/>
        <end position="33"/>
    </location>
</feature>
<keyword evidence="2" id="KW-0418">Kinase</keyword>
<dbReference type="OrthoDB" id="9124519at2"/>
<evidence type="ECO:0000313" key="3">
    <source>
        <dbReference type="Proteomes" id="UP000001822"/>
    </source>
</evidence>